<organism evidence="2 3">
    <name type="scientific">Pythium oligandrum</name>
    <name type="common">Mycoparasitic fungus</name>
    <dbReference type="NCBI Taxonomy" id="41045"/>
    <lineage>
        <taxon>Eukaryota</taxon>
        <taxon>Sar</taxon>
        <taxon>Stramenopiles</taxon>
        <taxon>Oomycota</taxon>
        <taxon>Peronosporomycetes</taxon>
        <taxon>Pythiales</taxon>
        <taxon>Pythiaceae</taxon>
        <taxon>Pythium</taxon>
    </lineage>
</organism>
<proteinExistence type="predicted"/>
<dbReference type="Proteomes" id="UP000794436">
    <property type="component" value="Unassembled WGS sequence"/>
</dbReference>
<evidence type="ECO:0000313" key="3">
    <source>
        <dbReference type="Proteomes" id="UP000794436"/>
    </source>
</evidence>
<evidence type="ECO:0000256" key="1">
    <source>
        <dbReference type="SAM" id="MobiDB-lite"/>
    </source>
</evidence>
<gene>
    <name evidence="2" type="ORF">Poli38472_000476</name>
</gene>
<protein>
    <submittedName>
        <fullName evidence="2">Uncharacterized protein</fullName>
    </submittedName>
</protein>
<feature type="compositionally biased region" description="Low complexity" evidence="1">
    <location>
        <begin position="63"/>
        <end position="75"/>
    </location>
</feature>
<dbReference type="EMBL" id="SPLM01000108">
    <property type="protein sequence ID" value="TMW60434.1"/>
    <property type="molecule type" value="Genomic_DNA"/>
</dbReference>
<sequence length="92" mass="10318">MYAQLAALTDKVEAIERRMSSIPTQAEPSQEEASSSPPVPDYDNTAMDDDMFESPLSGSDLITDTQESEQTTEQPTNPPKRIRRNRMRATRS</sequence>
<feature type="compositionally biased region" description="Basic residues" evidence="1">
    <location>
        <begin position="80"/>
        <end position="92"/>
    </location>
</feature>
<comment type="caution">
    <text evidence="2">The sequence shown here is derived from an EMBL/GenBank/DDBJ whole genome shotgun (WGS) entry which is preliminary data.</text>
</comment>
<keyword evidence="3" id="KW-1185">Reference proteome</keyword>
<evidence type="ECO:0000313" key="2">
    <source>
        <dbReference type="EMBL" id="TMW60434.1"/>
    </source>
</evidence>
<reference evidence="2" key="1">
    <citation type="submission" date="2019-03" db="EMBL/GenBank/DDBJ databases">
        <title>Long read genome sequence of the mycoparasitic Pythium oligandrum ATCC 38472 isolated from sugarbeet rhizosphere.</title>
        <authorList>
            <person name="Gaulin E."/>
        </authorList>
    </citation>
    <scope>NUCLEOTIDE SEQUENCE</scope>
    <source>
        <strain evidence="2">ATCC 38472_TT</strain>
    </source>
</reference>
<dbReference type="AlphaFoldDB" id="A0A8K1FGW8"/>
<feature type="region of interest" description="Disordered" evidence="1">
    <location>
        <begin position="16"/>
        <end position="92"/>
    </location>
</feature>
<accession>A0A8K1FGW8</accession>
<feature type="compositionally biased region" description="Low complexity" evidence="1">
    <location>
        <begin position="25"/>
        <end position="36"/>
    </location>
</feature>
<name>A0A8K1FGW8_PYTOL</name>